<evidence type="ECO:0000256" key="1">
    <source>
        <dbReference type="SAM" id="MobiDB-lite"/>
    </source>
</evidence>
<dbReference type="EMBL" id="CADCWC010000226">
    <property type="protein sequence ID" value="CAA9536969.1"/>
    <property type="molecule type" value="Genomic_DNA"/>
</dbReference>
<evidence type="ECO:0000313" key="2">
    <source>
        <dbReference type="EMBL" id="CAA9536969.1"/>
    </source>
</evidence>
<proteinExistence type="predicted"/>
<dbReference type="AlphaFoldDB" id="A0A6J4U0B6"/>
<feature type="region of interest" description="Disordered" evidence="1">
    <location>
        <begin position="1"/>
        <end position="23"/>
    </location>
</feature>
<accession>A0A6J4U0B6</accession>
<name>A0A6J4U0B6_9ACTN</name>
<gene>
    <name evidence="2" type="ORF">AVDCRST_MAG79-1469</name>
</gene>
<sequence>MTERPEARPTGVSTDGSADSLEGKLQAAGRRLLELESEMARRLQQHASEQEERRAELDALRADLERGRVDNDLLRTEKEALQGRITDLEHEVERLQDAVEHRTAALRTLLNSRSWRFTRVIREARWLVAPPPRGEQEDLDRLAAEAGVSPRRDRRRG</sequence>
<feature type="compositionally biased region" description="Basic and acidic residues" evidence="1">
    <location>
        <begin position="134"/>
        <end position="143"/>
    </location>
</feature>
<reference evidence="2" key="1">
    <citation type="submission" date="2020-02" db="EMBL/GenBank/DDBJ databases">
        <authorList>
            <person name="Meier V. D."/>
        </authorList>
    </citation>
    <scope>NUCLEOTIDE SEQUENCE</scope>
    <source>
        <strain evidence="2">AVDCRST_MAG79</strain>
    </source>
</reference>
<protein>
    <submittedName>
        <fullName evidence="2">Uncharacterized protein</fullName>
    </submittedName>
</protein>
<organism evidence="2">
    <name type="scientific">uncultured Thermoleophilia bacterium</name>
    <dbReference type="NCBI Taxonomy" id="1497501"/>
    <lineage>
        <taxon>Bacteria</taxon>
        <taxon>Bacillati</taxon>
        <taxon>Actinomycetota</taxon>
        <taxon>Thermoleophilia</taxon>
        <taxon>environmental samples</taxon>
    </lineage>
</organism>
<feature type="region of interest" description="Disordered" evidence="1">
    <location>
        <begin position="131"/>
        <end position="157"/>
    </location>
</feature>